<name>A0A2N7X071_9BURK</name>
<gene>
    <name evidence="2" type="ORF">C0Z20_19635</name>
</gene>
<accession>A0A2N7X071</accession>
<feature type="chain" id="PRO_5014717879" evidence="1">
    <location>
        <begin position="22"/>
        <end position="194"/>
    </location>
</feature>
<feature type="signal peptide" evidence="1">
    <location>
        <begin position="1"/>
        <end position="21"/>
    </location>
</feature>
<proteinExistence type="predicted"/>
<sequence>MPAVIIVLALACTLYPMFARADGDYITASVGYYNNNRAIFKIPRKYKPEVQESFFKIIVDYPSMQPTVGRRSPPISFNSLDIIVEGYPKNGTLADDLISGDTGARFIGRENDRAVYSEPLGKNADQKAIIFTDHQGDSVVVEILGSWAVRNRITHGVRGRYAFRFSVSKNVKVRFEDIDEAVRKLIASMYVSNQ</sequence>
<dbReference type="AlphaFoldDB" id="A0A2N7X071"/>
<dbReference type="Proteomes" id="UP000235777">
    <property type="component" value="Unassembled WGS sequence"/>
</dbReference>
<dbReference type="EMBL" id="PNYC01000013">
    <property type="protein sequence ID" value="PMS34971.1"/>
    <property type="molecule type" value="Genomic_DNA"/>
</dbReference>
<evidence type="ECO:0000256" key="1">
    <source>
        <dbReference type="SAM" id="SignalP"/>
    </source>
</evidence>
<protein>
    <submittedName>
        <fullName evidence="2">Uncharacterized protein</fullName>
    </submittedName>
</protein>
<evidence type="ECO:0000313" key="2">
    <source>
        <dbReference type="EMBL" id="PMS34971.1"/>
    </source>
</evidence>
<keyword evidence="3" id="KW-1185">Reference proteome</keyword>
<comment type="caution">
    <text evidence="2">The sequence shown here is derived from an EMBL/GenBank/DDBJ whole genome shotgun (WGS) entry which is preliminary data.</text>
</comment>
<evidence type="ECO:0000313" key="3">
    <source>
        <dbReference type="Proteomes" id="UP000235777"/>
    </source>
</evidence>
<organism evidence="2 3">
    <name type="scientific">Trinickia symbiotica</name>
    <dbReference type="NCBI Taxonomy" id="863227"/>
    <lineage>
        <taxon>Bacteria</taxon>
        <taxon>Pseudomonadati</taxon>
        <taxon>Pseudomonadota</taxon>
        <taxon>Betaproteobacteria</taxon>
        <taxon>Burkholderiales</taxon>
        <taxon>Burkholderiaceae</taxon>
        <taxon>Trinickia</taxon>
    </lineage>
</organism>
<keyword evidence="1" id="KW-0732">Signal</keyword>
<reference evidence="2 3" key="1">
    <citation type="submission" date="2018-01" db="EMBL/GenBank/DDBJ databases">
        <title>Whole genome analyses suggest that Burkholderia sensu lato contains two further novel genera in the rhizoxinica-symbiotica group Mycetohabitans gen. nov., and Trinickia gen. nov.: implications for the evolution of diazotrophy and nodulation in the Burkholderiaceae.</title>
        <authorList>
            <person name="Estrada-de los Santos P."/>
            <person name="Palmer M."/>
            <person name="Chavez-Ramirez B."/>
            <person name="Beukes C."/>
            <person name="Steenkamp E.T."/>
            <person name="Hirsch A.M."/>
            <person name="Manyaka P."/>
            <person name="Maluk M."/>
            <person name="Lafos M."/>
            <person name="Crook M."/>
            <person name="Gross E."/>
            <person name="Simon M.F."/>
            <person name="Bueno dos Reis Junior F."/>
            <person name="Poole P.S."/>
            <person name="Venter S.N."/>
            <person name="James E.K."/>
        </authorList>
    </citation>
    <scope>NUCLEOTIDE SEQUENCE [LARGE SCALE GENOMIC DNA]</scope>
    <source>
        <strain evidence="2 3">JPY 581</strain>
    </source>
</reference>